<dbReference type="Gene3D" id="1.10.8.60">
    <property type="match status" value="1"/>
</dbReference>
<dbReference type="InterPro" id="IPR009057">
    <property type="entry name" value="Homeodomain-like_sf"/>
</dbReference>
<dbReference type="InterPro" id="IPR027417">
    <property type="entry name" value="P-loop_NTPase"/>
</dbReference>
<evidence type="ECO:0000256" key="2">
    <source>
        <dbReference type="ARBA" id="ARBA00022840"/>
    </source>
</evidence>
<name>A0ABN2QNI7_9ACTN</name>
<dbReference type="InterPro" id="IPR029016">
    <property type="entry name" value="GAF-like_dom_sf"/>
</dbReference>
<dbReference type="Gene3D" id="1.10.10.60">
    <property type="entry name" value="Homeodomain-like"/>
    <property type="match status" value="1"/>
</dbReference>
<dbReference type="InterPro" id="IPR002197">
    <property type="entry name" value="HTH_Fis"/>
</dbReference>
<keyword evidence="3" id="KW-0805">Transcription regulation</keyword>
<comment type="caution">
    <text evidence="6">The sequence shown here is derived from an EMBL/GenBank/DDBJ whole genome shotgun (WGS) entry which is preliminary data.</text>
</comment>
<gene>
    <name evidence="6" type="ORF">GCM10009798_13210</name>
</gene>
<reference evidence="6 7" key="1">
    <citation type="journal article" date="2019" name="Int. J. Syst. Evol. Microbiol.">
        <title>The Global Catalogue of Microorganisms (GCM) 10K type strain sequencing project: providing services to taxonomists for standard genome sequencing and annotation.</title>
        <authorList>
            <consortium name="The Broad Institute Genomics Platform"/>
            <consortium name="The Broad Institute Genome Sequencing Center for Infectious Disease"/>
            <person name="Wu L."/>
            <person name="Ma J."/>
        </authorList>
    </citation>
    <scope>NUCLEOTIDE SEQUENCE [LARGE SCALE GENOMIC DNA]</scope>
    <source>
        <strain evidence="6 7">JCM 15309</strain>
    </source>
</reference>
<proteinExistence type="predicted"/>
<evidence type="ECO:0000256" key="4">
    <source>
        <dbReference type="ARBA" id="ARBA00023163"/>
    </source>
</evidence>
<sequence>MVSSDRDGLGSERSKERWLAAGEVGTSEGLGAVSSDLIRSWERSRAAVGLPTNVHDVPYVAEDVLDAHVLDMFQAPLTRFADELDGTGLGMLLADAQGRILQRWATDGTAARHLDSVGTNRGAVLAEDLVGTNGVGTVAATGRSVQIVGTEHYADLYRNAVCTGTPIVHPMTGKLVAVLTLSCGITDSVALVRPLVKSIAGQLERHVLDAQQPEARMMLAAFLSAARTEPGPVVGFGPQGLVMQSQKAARLTSADVSSLAEFCGGVRRDGRYFLELSHGTSELRVTTLDDGAGAIVSLQRERSAPAAALGPTRAQLVGRAPDWLAVLQTVARHRESRKPLVIAGEPGTGKASVALGLPFKPNSAPAKALTVDAAERHLSGSRKWLQRLADRLDAASPVIVRGLETLDASTLDGLSSLVETHGGSAPVMFTVSASTTEEAAEVAGRLNLPQVWVPSLRERSGDVGALWRFFTDQICPGAGLELRAETLAILEGHDWRRNLKELRGIIEDLTLVGKRGPVLPPDLPAQLQGARQLTMIERAELEAIRRALKEADGNRSRAAEILGLSRATIYRKMKAYRLTA</sequence>
<organism evidence="6 7">
    <name type="scientific">Nocardioides panacihumi</name>
    <dbReference type="NCBI Taxonomy" id="400774"/>
    <lineage>
        <taxon>Bacteria</taxon>
        <taxon>Bacillati</taxon>
        <taxon>Actinomycetota</taxon>
        <taxon>Actinomycetes</taxon>
        <taxon>Propionibacteriales</taxon>
        <taxon>Nocardioidaceae</taxon>
        <taxon>Nocardioides</taxon>
    </lineage>
</organism>
<keyword evidence="4" id="KW-0804">Transcription</keyword>
<evidence type="ECO:0000313" key="6">
    <source>
        <dbReference type="EMBL" id="GAA1955333.1"/>
    </source>
</evidence>
<dbReference type="InterPro" id="IPR058031">
    <property type="entry name" value="AAA_lid_NorR"/>
</dbReference>
<dbReference type="RefSeq" id="WP_344043645.1">
    <property type="nucleotide sequence ID" value="NZ_BAAAPB010000001.1"/>
</dbReference>
<dbReference type="Gene3D" id="3.40.50.300">
    <property type="entry name" value="P-loop containing nucleotide triphosphate hydrolases"/>
    <property type="match status" value="1"/>
</dbReference>
<dbReference type="SUPFAM" id="SSF52540">
    <property type="entry name" value="P-loop containing nucleoside triphosphate hydrolases"/>
    <property type="match status" value="1"/>
</dbReference>
<keyword evidence="2" id="KW-0067">ATP-binding</keyword>
<dbReference type="InterPro" id="IPR002078">
    <property type="entry name" value="Sigma_54_int"/>
</dbReference>
<dbReference type="Pfam" id="PF02954">
    <property type="entry name" value="HTH_8"/>
    <property type="match status" value="1"/>
</dbReference>
<keyword evidence="7" id="KW-1185">Reference proteome</keyword>
<evidence type="ECO:0000313" key="7">
    <source>
        <dbReference type="Proteomes" id="UP001500571"/>
    </source>
</evidence>
<evidence type="ECO:0000256" key="1">
    <source>
        <dbReference type="ARBA" id="ARBA00022741"/>
    </source>
</evidence>
<dbReference type="PRINTS" id="PR01590">
    <property type="entry name" value="HTHFIS"/>
</dbReference>
<accession>A0ABN2QNI7</accession>
<evidence type="ECO:0000259" key="5">
    <source>
        <dbReference type="PROSITE" id="PS50045"/>
    </source>
</evidence>
<feature type="domain" description="Sigma-54 factor interaction" evidence="5">
    <location>
        <begin position="445"/>
        <end position="511"/>
    </location>
</feature>
<dbReference type="PROSITE" id="PS50045">
    <property type="entry name" value="SIGMA54_INTERACT_4"/>
    <property type="match status" value="1"/>
</dbReference>
<dbReference type="PANTHER" id="PTHR32071">
    <property type="entry name" value="TRANSCRIPTIONAL REGULATORY PROTEIN"/>
    <property type="match status" value="1"/>
</dbReference>
<dbReference type="Gene3D" id="3.30.450.40">
    <property type="match status" value="1"/>
</dbReference>
<dbReference type="SUPFAM" id="SSF46689">
    <property type="entry name" value="Homeodomain-like"/>
    <property type="match status" value="1"/>
</dbReference>
<protein>
    <submittedName>
        <fullName evidence="6">Helix-turn-helix domain-containing protein</fullName>
    </submittedName>
</protein>
<evidence type="ECO:0000256" key="3">
    <source>
        <dbReference type="ARBA" id="ARBA00023015"/>
    </source>
</evidence>
<dbReference type="PANTHER" id="PTHR32071:SF81">
    <property type="entry name" value="PROPIONATE CATABOLISM OPERON REGULATORY PROTEIN"/>
    <property type="match status" value="1"/>
</dbReference>
<dbReference type="Proteomes" id="UP001500571">
    <property type="component" value="Unassembled WGS sequence"/>
</dbReference>
<dbReference type="Pfam" id="PF25601">
    <property type="entry name" value="AAA_lid_14"/>
    <property type="match status" value="1"/>
</dbReference>
<dbReference type="EMBL" id="BAAAPB010000001">
    <property type="protein sequence ID" value="GAA1955333.1"/>
    <property type="molecule type" value="Genomic_DNA"/>
</dbReference>
<keyword evidence="1" id="KW-0547">Nucleotide-binding</keyword>